<evidence type="ECO:0000313" key="3">
    <source>
        <dbReference type="Proteomes" id="UP000789342"/>
    </source>
</evidence>
<gene>
    <name evidence="2" type="ORF">AMORRO_LOCUS14828</name>
</gene>
<comment type="caution">
    <text evidence="2">The sequence shown here is derived from an EMBL/GenBank/DDBJ whole genome shotgun (WGS) entry which is preliminary data.</text>
</comment>
<protein>
    <submittedName>
        <fullName evidence="2">17923_t:CDS:1</fullName>
    </submittedName>
</protein>
<name>A0A9N9IP53_9GLOM</name>
<evidence type="ECO:0000313" key="2">
    <source>
        <dbReference type="EMBL" id="CAG8742810.1"/>
    </source>
</evidence>
<reference evidence="2" key="1">
    <citation type="submission" date="2021-06" db="EMBL/GenBank/DDBJ databases">
        <authorList>
            <person name="Kallberg Y."/>
            <person name="Tangrot J."/>
            <person name="Rosling A."/>
        </authorList>
    </citation>
    <scope>NUCLEOTIDE SEQUENCE</scope>
    <source>
        <strain evidence="2">CL551</strain>
    </source>
</reference>
<proteinExistence type="predicted"/>
<accession>A0A9N9IP53</accession>
<dbReference type="AlphaFoldDB" id="A0A9N9IP53"/>
<organism evidence="2 3">
    <name type="scientific">Acaulospora morrowiae</name>
    <dbReference type="NCBI Taxonomy" id="94023"/>
    <lineage>
        <taxon>Eukaryota</taxon>
        <taxon>Fungi</taxon>
        <taxon>Fungi incertae sedis</taxon>
        <taxon>Mucoromycota</taxon>
        <taxon>Glomeromycotina</taxon>
        <taxon>Glomeromycetes</taxon>
        <taxon>Diversisporales</taxon>
        <taxon>Acaulosporaceae</taxon>
        <taxon>Acaulospora</taxon>
    </lineage>
</organism>
<keyword evidence="1" id="KW-0732">Signal</keyword>
<dbReference type="Proteomes" id="UP000789342">
    <property type="component" value="Unassembled WGS sequence"/>
</dbReference>
<feature type="chain" id="PRO_5040299067" evidence="1">
    <location>
        <begin position="29"/>
        <end position="59"/>
    </location>
</feature>
<feature type="non-terminal residue" evidence="2">
    <location>
        <position position="59"/>
    </location>
</feature>
<feature type="signal peptide" evidence="1">
    <location>
        <begin position="1"/>
        <end position="28"/>
    </location>
</feature>
<feature type="non-terminal residue" evidence="2">
    <location>
        <position position="1"/>
    </location>
</feature>
<keyword evidence="3" id="KW-1185">Reference proteome</keyword>
<sequence>MASLQRRFTLIFALSILLIFIILPNVQAWEMEDHEIFELVDRLTMTEGEDVTFYSFLNV</sequence>
<dbReference type="EMBL" id="CAJVPV010031424">
    <property type="protein sequence ID" value="CAG8742810.1"/>
    <property type="molecule type" value="Genomic_DNA"/>
</dbReference>
<evidence type="ECO:0000256" key="1">
    <source>
        <dbReference type="SAM" id="SignalP"/>
    </source>
</evidence>